<comment type="subcellular location">
    <subcellularLocation>
        <location evidence="1">Endomembrane system</location>
        <topology evidence="1">Multi-pass membrane protein</topology>
    </subcellularLocation>
</comment>
<keyword evidence="9" id="KW-1185">Reference proteome</keyword>
<keyword evidence="5 7" id="KW-0472">Membrane</keyword>
<dbReference type="Proteomes" id="UP001140453">
    <property type="component" value="Unassembled WGS sequence"/>
</dbReference>
<dbReference type="CDD" id="cd02435">
    <property type="entry name" value="CCC1"/>
    <property type="match status" value="1"/>
</dbReference>
<feature type="transmembrane region" description="Helical" evidence="7">
    <location>
        <begin position="234"/>
        <end position="252"/>
    </location>
</feature>
<evidence type="ECO:0000256" key="5">
    <source>
        <dbReference type="ARBA" id="ARBA00023136"/>
    </source>
</evidence>
<comment type="caution">
    <text evidence="8">The sequence shown here is derived from an EMBL/GenBank/DDBJ whole genome shotgun (WGS) entry which is preliminary data.</text>
</comment>
<protein>
    <submittedName>
        <fullName evidence="8">Protein ccc1</fullName>
    </submittedName>
</protein>
<feature type="compositionally biased region" description="Basic and acidic residues" evidence="6">
    <location>
        <begin position="52"/>
        <end position="62"/>
    </location>
</feature>
<dbReference type="AlphaFoldDB" id="A0A9W9CZ16"/>
<dbReference type="EMBL" id="JAPEVB010000002">
    <property type="protein sequence ID" value="KAJ4393282.1"/>
    <property type="molecule type" value="Genomic_DNA"/>
</dbReference>
<feature type="transmembrane region" description="Helical" evidence="7">
    <location>
        <begin position="207"/>
        <end position="228"/>
    </location>
</feature>
<dbReference type="Pfam" id="PF01988">
    <property type="entry name" value="VIT1"/>
    <property type="match status" value="1"/>
</dbReference>
<evidence type="ECO:0000256" key="2">
    <source>
        <dbReference type="ARBA" id="ARBA00007049"/>
    </source>
</evidence>
<dbReference type="GO" id="GO:0030026">
    <property type="term" value="P:intracellular manganese ion homeostasis"/>
    <property type="evidence" value="ECO:0007669"/>
    <property type="project" value="InterPro"/>
</dbReference>
<dbReference type="InterPro" id="IPR008217">
    <property type="entry name" value="Ccc1_fam"/>
</dbReference>
<dbReference type="PANTHER" id="PTHR31851">
    <property type="entry name" value="FE(2+)/MN(2+) TRANSPORTER PCL1"/>
    <property type="match status" value="1"/>
</dbReference>
<keyword evidence="4 7" id="KW-1133">Transmembrane helix</keyword>
<sequence length="296" mass="32277">MTERTPLIPNGRNGAAEPAVERNPSTNQALLRPDALRRPSMKAGSYAHHPGHHDDSDSHSESHSNNGSLIRDITIGFADGLTVPFALTAGLSSLGSTKIVVIGGLAELFSGMISMGLGAYLAAATERQHWQAEYERECWEVDHCPDREREEIYEVLEKYGISRDGARGVVEELCVPTVKGKERWVQFMMDFELCLPEPETTAAWKSAITMGLSYFIGGLVPMIPYFIMDSAQQALFASIAITVVILLVFGYVKSWVTIRTKRAGFWGALQTLLIGAAAAATSYVIVRLLDSGDSSP</sequence>
<proteinExistence type="inferred from homology"/>
<keyword evidence="3 7" id="KW-0812">Transmembrane</keyword>
<evidence type="ECO:0000256" key="6">
    <source>
        <dbReference type="SAM" id="MobiDB-lite"/>
    </source>
</evidence>
<reference evidence="8" key="1">
    <citation type="submission" date="2022-10" db="EMBL/GenBank/DDBJ databases">
        <title>Tapping the CABI collections for fungal endophytes: first genome assemblies for Collariella, Neodidymelliopsis, Ascochyta clinopodiicola, Didymella pomorum, Didymosphaeria variabile, Neocosmospora piperis and Neocucurbitaria cava.</title>
        <authorList>
            <person name="Hill R."/>
        </authorList>
    </citation>
    <scope>NUCLEOTIDE SEQUENCE</scope>
    <source>
        <strain evidence="8">IMI 355082</strain>
    </source>
</reference>
<dbReference type="GO" id="GO:0012505">
    <property type="term" value="C:endomembrane system"/>
    <property type="evidence" value="ECO:0007669"/>
    <property type="project" value="UniProtKB-SubCell"/>
</dbReference>
<evidence type="ECO:0000313" key="9">
    <source>
        <dbReference type="Proteomes" id="UP001140453"/>
    </source>
</evidence>
<feature type="transmembrane region" description="Helical" evidence="7">
    <location>
        <begin position="264"/>
        <end position="286"/>
    </location>
</feature>
<dbReference type="GO" id="GO:0005384">
    <property type="term" value="F:manganese ion transmembrane transporter activity"/>
    <property type="evidence" value="ECO:0007669"/>
    <property type="project" value="InterPro"/>
</dbReference>
<comment type="similarity">
    <text evidence="2">Belongs to the CCC1 family.</text>
</comment>
<evidence type="ECO:0000256" key="3">
    <source>
        <dbReference type="ARBA" id="ARBA00022692"/>
    </source>
</evidence>
<organism evidence="8 9">
    <name type="scientific">Gnomoniopsis smithogilvyi</name>
    <dbReference type="NCBI Taxonomy" id="1191159"/>
    <lineage>
        <taxon>Eukaryota</taxon>
        <taxon>Fungi</taxon>
        <taxon>Dikarya</taxon>
        <taxon>Ascomycota</taxon>
        <taxon>Pezizomycotina</taxon>
        <taxon>Sordariomycetes</taxon>
        <taxon>Sordariomycetidae</taxon>
        <taxon>Diaporthales</taxon>
        <taxon>Gnomoniaceae</taxon>
        <taxon>Gnomoniopsis</taxon>
    </lineage>
</organism>
<evidence type="ECO:0000313" key="8">
    <source>
        <dbReference type="EMBL" id="KAJ4393282.1"/>
    </source>
</evidence>
<evidence type="ECO:0000256" key="7">
    <source>
        <dbReference type="SAM" id="Phobius"/>
    </source>
</evidence>
<name>A0A9W9CZ16_9PEZI</name>
<dbReference type="OrthoDB" id="73465at2759"/>
<feature type="region of interest" description="Disordered" evidence="6">
    <location>
        <begin position="1"/>
        <end position="65"/>
    </location>
</feature>
<evidence type="ECO:0000256" key="1">
    <source>
        <dbReference type="ARBA" id="ARBA00004127"/>
    </source>
</evidence>
<evidence type="ECO:0000256" key="4">
    <source>
        <dbReference type="ARBA" id="ARBA00022989"/>
    </source>
</evidence>
<gene>
    <name evidence="8" type="primary">CCC1</name>
    <name evidence="8" type="ORF">N0V93_002490</name>
</gene>
<accession>A0A9W9CZ16</accession>
<feature type="transmembrane region" description="Helical" evidence="7">
    <location>
        <begin position="99"/>
        <end position="123"/>
    </location>
</feature>